<dbReference type="InterPro" id="IPR010495">
    <property type="entry name" value="HasA_haem-bd"/>
</dbReference>
<protein>
    <submittedName>
        <fullName evidence="1">Hemolysin-type calcium-binding repeat-containing protein</fullName>
    </submittedName>
</protein>
<proteinExistence type="predicted"/>
<comment type="caution">
    <text evidence="1">The sequence shown here is derived from an EMBL/GenBank/DDBJ whole genome shotgun (WGS) entry which is preliminary data.</text>
</comment>
<dbReference type="Gene3D" id="3.30.1500.10">
    <property type="entry name" value="Haem-binding HasA"/>
    <property type="match status" value="1"/>
</dbReference>
<reference evidence="1 2" key="1">
    <citation type="submission" date="2016-10" db="EMBL/GenBank/DDBJ databases">
        <authorList>
            <person name="Varghese N."/>
            <person name="Submissions S."/>
        </authorList>
    </citation>
    <scope>NUCLEOTIDE SEQUENCE [LARGE SCALE GENOMIC DNA]</scope>
    <source>
        <strain evidence="1 2">DSM 16392</strain>
    </source>
</reference>
<dbReference type="SUPFAM" id="SSF54621">
    <property type="entry name" value="Heme-binding protein A (HasA)"/>
    <property type="match status" value="1"/>
</dbReference>
<sequence>MAVTINLSDANNDGTGINMPAYFADYNQNFDRSGWGHFSSNPFDFSGNNYAATNGSALLPFVSDSAQSFIVDSGSAGDISYSLTNHILSGAVDSVSFGHGLDYVSSSDSFSHTTNDIDISGLGLSGSGSSNPVHNVVYGLMSNDTTALEAQLNANDLVINGSSGSDTIQSYSGDDILTGNAGNDTFVFNSGSGADVITDLAAGDLIDVLGNWNGVSEFDDLIIDYASDPGNAVISAVGTTDTITVEGFSSGLDDSFFI</sequence>
<dbReference type="InterPro" id="IPR036912">
    <property type="entry name" value="HasA_haem-bd_sf"/>
</dbReference>
<keyword evidence="2" id="KW-1185">Reference proteome</keyword>
<gene>
    <name evidence="1" type="ORF">SAMN04488518_12220</name>
</gene>
<evidence type="ECO:0000313" key="2">
    <source>
        <dbReference type="Proteomes" id="UP000199598"/>
    </source>
</evidence>
<dbReference type="RefSeq" id="WP_093524135.1">
    <property type="nucleotide sequence ID" value="NZ_FOSK01000022.1"/>
</dbReference>
<organism evidence="1 2">
    <name type="scientific">Pseudovibrio ascidiaceicola</name>
    <dbReference type="NCBI Taxonomy" id="285279"/>
    <lineage>
        <taxon>Bacteria</taxon>
        <taxon>Pseudomonadati</taxon>
        <taxon>Pseudomonadota</taxon>
        <taxon>Alphaproteobacteria</taxon>
        <taxon>Hyphomicrobiales</taxon>
        <taxon>Stappiaceae</taxon>
        <taxon>Pseudovibrio</taxon>
    </lineage>
</organism>
<evidence type="ECO:0000313" key="1">
    <source>
        <dbReference type="EMBL" id="SFL20938.1"/>
    </source>
</evidence>
<dbReference type="EMBL" id="FOSK01000022">
    <property type="protein sequence ID" value="SFL20938.1"/>
    <property type="molecule type" value="Genomic_DNA"/>
</dbReference>
<dbReference type="Pfam" id="PF06438">
    <property type="entry name" value="HasA"/>
    <property type="match status" value="1"/>
</dbReference>
<name>A0A1I4FSV5_9HYPH</name>
<dbReference type="Proteomes" id="UP000199598">
    <property type="component" value="Unassembled WGS sequence"/>
</dbReference>
<accession>A0A1I4FSV5</accession>